<organism evidence="1 2">
    <name type="scientific">Kitasatospora indigofera</name>
    <dbReference type="NCBI Taxonomy" id="67307"/>
    <lineage>
        <taxon>Bacteria</taxon>
        <taxon>Bacillati</taxon>
        <taxon>Actinomycetota</taxon>
        <taxon>Actinomycetes</taxon>
        <taxon>Kitasatosporales</taxon>
        <taxon>Streptomycetaceae</taxon>
        <taxon>Kitasatospora</taxon>
    </lineage>
</organism>
<proteinExistence type="predicted"/>
<reference evidence="1" key="1">
    <citation type="journal article" date="2014" name="Int. J. Syst. Evol. Microbiol.">
        <title>Complete genome sequence of Corynebacterium casei LMG S-19264T (=DSM 44701T), isolated from a smear-ripened cheese.</title>
        <authorList>
            <consortium name="US DOE Joint Genome Institute (JGI-PGF)"/>
            <person name="Walter F."/>
            <person name="Albersmeier A."/>
            <person name="Kalinowski J."/>
            <person name="Ruckert C."/>
        </authorList>
    </citation>
    <scope>NUCLEOTIDE SEQUENCE</scope>
    <source>
        <strain evidence="1">JCM 4646</strain>
    </source>
</reference>
<evidence type="ECO:0008006" key="3">
    <source>
        <dbReference type="Google" id="ProtNLM"/>
    </source>
</evidence>
<gene>
    <name evidence="1" type="ORF">GCM10018781_78580</name>
</gene>
<keyword evidence="2" id="KW-1185">Reference proteome</keyword>
<sequence>MLYGPDGAPQAVADAKYKAEKSDGYPDADLYQMLAYCTALGLPEGHLVYARGNAPHAAHRVRHAGIVIHQHALDLDRPPGDLLAEVRSLARQMLPGVTP</sequence>
<name>A0A918YW12_9ACTN</name>
<dbReference type="AlphaFoldDB" id="A0A918YW12"/>
<dbReference type="EMBL" id="BNBO01000092">
    <property type="protein sequence ID" value="GHE26408.1"/>
    <property type="molecule type" value="Genomic_DNA"/>
</dbReference>
<dbReference type="Proteomes" id="UP000617734">
    <property type="component" value="Unassembled WGS sequence"/>
</dbReference>
<evidence type="ECO:0000313" key="2">
    <source>
        <dbReference type="Proteomes" id="UP000617734"/>
    </source>
</evidence>
<comment type="caution">
    <text evidence="1">The sequence shown here is derived from an EMBL/GenBank/DDBJ whole genome shotgun (WGS) entry which is preliminary data.</text>
</comment>
<protein>
    <recommendedName>
        <fullName evidence="3">Restriction endonuclease</fullName>
    </recommendedName>
</protein>
<reference evidence="1" key="2">
    <citation type="submission" date="2020-09" db="EMBL/GenBank/DDBJ databases">
        <authorList>
            <person name="Sun Q."/>
            <person name="Ohkuma M."/>
        </authorList>
    </citation>
    <scope>NUCLEOTIDE SEQUENCE</scope>
    <source>
        <strain evidence="1">JCM 4646</strain>
    </source>
</reference>
<evidence type="ECO:0000313" key="1">
    <source>
        <dbReference type="EMBL" id="GHE26408.1"/>
    </source>
</evidence>
<accession>A0A918YW12</accession>
<dbReference type="Pfam" id="PF10117">
    <property type="entry name" value="McrBC"/>
    <property type="match status" value="1"/>
</dbReference>
<dbReference type="InterPro" id="IPR019292">
    <property type="entry name" value="McrC"/>
</dbReference>